<evidence type="ECO:0000313" key="2">
    <source>
        <dbReference type="Proteomes" id="UP001374535"/>
    </source>
</evidence>
<gene>
    <name evidence="1" type="ORF">V8G54_026374</name>
</gene>
<accession>A0AAQ3N0P2</accession>
<sequence length="117" mass="13522">MISHCNGWPLSCDLVQSWVTARRICFSFCSSYTRYSRQACGFSCHNSSVSLQQRCPNPLLILSRFPINNQIRVFKSIPLFSFVCASLIPFRSNPRSIPISIFSSKIKIFFISREFWV</sequence>
<organism evidence="1 2">
    <name type="scientific">Vigna mungo</name>
    <name type="common">Black gram</name>
    <name type="synonym">Phaseolus mungo</name>
    <dbReference type="NCBI Taxonomy" id="3915"/>
    <lineage>
        <taxon>Eukaryota</taxon>
        <taxon>Viridiplantae</taxon>
        <taxon>Streptophyta</taxon>
        <taxon>Embryophyta</taxon>
        <taxon>Tracheophyta</taxon>
        <taxon>Spermatophyta</taxon>
        <taxon>Magnoliopsida</taxon>
        <taxon>eudicotyledons</taxon>
        <taxon>Gunneridae</taxon>
        <taxon>Pentapetalae</taxon>
        <taxon>rosids</taxon>
        <taxon>fabids</taxon>
        <taxon>Fabales</taxon>
        <taxon>Fabaceae</taxon>
        <taxon>Papilionoideae</taxon>
        <taxon>50 kb inversion clade</taxon>
        <taxon>NPAAA clade</taxon>
        <taxon>indigoferoid/millettioid clade</taxon>
        <taxon>Phaseoleae</taxon>
        <taxon>Vigna</taxon>
    </lineage>
</organism>
<reference evidence="1 2" key="1">
    <citation type="journal article" date="2023" name="Life. Sci Alliance">
        <title>Evolutionary insights into 3D genome organization and epigenetic landscape of Vigna mungo.</title>
        <authorList>
            <person name="Junaid A."/>
            <person name="Singh B."/>
            <person name="Bhatia S."/>
        </authorList>
    </citation>
    <scope>NUCLEOTIDE SEQUENCE [LARGE SCALE GENOMIC DNA]</scope>
    <source>
        <strain evidence="1">Urdbean</strain>
    </source>
</reference>
<dbReference type="AlphaFoldDB" id="A0AAQ3N0P2"/>
<keyword evidence="2" id="KW-1185">Reference proteome</keyword>
<name>A0AAQ3N0P2_VIGMU</name>
<dbReference type="Proteomes" id="UP001374535">
    <property type="component" value="Chromosome 8"/>
</dbReference>
<evidence type="ECO:0000313" key="1">
    <source>
        <dbReference type="EMBL" id="WVZ00305.1"/>
    </source>
</evidence>
<protein>
    <submittedName>
        <fullName evidence="1">Uncharacterized protein</fullName>
    </submittedName>
</protein>
<proteinExistence type="predicted"/>
<dbReference type="EMBL" id="CP144693">
    <property type="protein sequence ID" value="WVZ00305.1"/>
    <property type="molecule type" value="Genomic_DNA"/>
</dbReference>